<organism evidence="2 3">
    <name type="scientific">Hyalangium rubrum</name>
    <dbReference type="NCBI Taxonomy" id="3103134"/>
    <lineage>
        <taxon>Bacteria</taxon>
        <taxon>Pseudomonadati</taxon>
        <taxon>Myxococcota</taxon>
        <taxon>Myxococcia</taxon>
        <taxon>Myxococcales</taxon>
        <taxon>Cystobacterineae</taxon>
        <taxon>Archangiaceae</taxon>
        <taxon>Hyalangium</taxon>
    </lineage>
</organism>
<accession>A0ABU5H402</accession>
<dbReference type="Gene3D" id="1.25.40.10">
    <property type="entry name" value="Tetratricopeptide repeat domain"/>
    <property type="match status" value="1"/>
</dbReference>
<name>A0ABU5H402_9BACT</name>
<dbReference type="Proteomes" id="UP001291309">
    <property type="component" value="Unassembled WGS sequence"/>
</dbReference>
<sequence length="711" mass="78638">MVSSDQVRPAPPSLPMEADPSGFTERAPDLASLLPDTALSLALSRGDALAVHAALSARFEREPKGPARDTLQRLLARPELFAVSERPPRLGGALGTGFAFVGLPPVEKQEAPFVATRALRILGVPIWPLSQHLVRRGRDGQFEVLGRVPSSLGLARGVAVLATVGLVTTGLVVGLLPAALHEVSLANGLSRPVQVSLNGRPITLEPGVVMKERIFSLEATHQLEARWPGEPKPFETRSIQSGTRAVYNVLGAAPLQVDDASDSAAPRRLPGTIASLAPHEELVADRGGWELLVREYAEAGNWQQAAELAQDVAIADPTALRAREEALRWSLPYGWDRAETFTQELTERYPDDLTVHHLAQDVAFALGHEETSREHYAQWAAQAPDSLFRALLHVRSRPPKEHMEAYWVLRNRFTESPEPQRALARLHLDDGDAEHALELLDFAQAKAPESSLEDLEFRVRTLVSLNRMRDASNAVRQYASEPRNRTWELAVLAGRLDRLTGPTRSQYVTRDLIPPQVARSHEHMLVFSLLTGESTVKDEELKAVADPELREALEITRALLTDLEKATTRARDTSDAVLHRLPLEAATVLALEFAHTGDTRSARRVYRSHLALWLARDPLETYVLTGVRKPRFALLPPTLVAAAHLIRAHELEDEKSQGAEQALAGKKDLLGGFARRALDPGYKEYVPRRLPLNWRRWHERQITIIKGPPPP</sequence>
<reference evidence="2 3" key="1">
    <citation type="submission" date="2023-12" db="EMBL/GenBank/DDBJ databases">
        <title>the genome sequence of Hyalangium sp. s54d21.</title>
        <authorList>
            <person name="Zhang X."/>
        </authorList>
    </citation>
    <scope>NUCLEOTIDE SEQUENCE [LARGE SCALE GENOMIC DNA]</scope>
    <source>
        <strain evidence="3">s54d21</strain>
    </source>
</reference>
<dbReference type="RefSeq" id="WP_321546924.1">
    <property type="nucleotide sequence ID" value="NZ_JAXIVS010000005.1"/>
</dbReference>
<evidence type="ECO:0000313" key="2">
    <source>
        <dbReference type="EMBL" id="MDY7228200.1"/>
    </source>
</evidence>
<evidence type="ECO:0000256" key="1">
    <source>
        <dbReference type="SAM" id="MobiDB-lite"/>
    </source>
</evidence>
<gene>
    <name evidence="2" type="ORF">SYV04_17400</name>
</gene>
<keyword evidence="3" id="KW-1185">Reference proteome</keyword>
<evidence type="ECO:0000313" key="3">
    <source>
        <dbReference type="Proteomes" id="UP001291309"/>
    </source>
</evidence>
<protein>
    <recommendedName>
        <fullName evidence="4">Tetratricopeptide repeat protein</fullName>
    </recommendedName>
</protein>
<comment type="caution">
    <text evidence="2">The sequence shown here is derived from an EMBL/GenBank/DDBJ whole genome shotgun (WGS) entry which is preliminary data.</text>
</comment>
<feature type="region of interest" description="Disordered" evidence="1">
    <location>
        <begin position="1"/>
        <end position="27"/>
    </location>
</feature>
<proteinExistence type="predicted"/>
<dbReference type="InterPro" id="IPR011990">
    <property type="entry name" value="TPR-like_helical_dom_sf"/>
</dbReference>
<evidence type="ECO:0008006" key="4">
    <source>
        <dbReference type="Google" id="ProtNLM"/>
    </source>
</evidence>
<dbReference type="EMBL" id="JAXIVS010000005">
    <property type="protein sequence ID" value="MDY7228200.1"/>
    <property type="molecule type" value="Genomic_DNA"/>
</dbReference>